<keyword evidence="2" id="KW-1185">Reference proteome</keyword>
<organism evidence="1 2">
    <name type="scientific">Paramecium sonneborni</name>
    <dbReference type="NCBI Taxonomy" id="65129"/>
    <lineage>
        <taxon>Eukaryota</taxon>
        <taxon>Sar</taxon>
        <taxon>Alveolata</taxon>
        <taxon>Ciliophora</taxon>
        <taxon>Intramacronucleata</taxon>
        <taxon>Oligohymenophorea</taxon>
        <taxon>Peniculida</taxon>
        <taxon>Parameciidae</taxon>
        <taxon>Paramecium</taxon>
    </lineage>
</organism>
<reference evidence="1" key="1">
    <citation type="submission" date="2021-01" db="EMBL/GenBank/DDBJ databases">
        <authorList>
            <consortium name="Genoscope - CEA"/>
            <person name="William W."/>
        </authorList>
    </citation>
    <scope>NUCLEOTIDE SEQUENCE</scope>
</reference>
<dbReference type="EMBL" id="CAJJDN010000263">
    <property type="protein sequence ID" value="CAD8130113.1"/>
    <property type="molecule type" value="Genomic_DNA"/>
</dbReference>
<accession>A0A8S1RS04</accession>
<gene>
    <name evidence="1" type="ORF">PSON_ATCC_30995.1.T2630012</name>
</gene>
<comment type="caution">
    <text evidence="1">The sequence shown here is derived from an EMBL/GenBank/DDBJ whole genome shotgun (WGS) entry which is preliminary data.</text>
</comment>
<evidence type="ECO:0000313" key="1">
    <source>
        <dbReference type="EMBL" id="CAD8130113.1"/>
    </source>
</evidence>
<name>A0A8S1RS04_9CILI</name>
<evidence type="ECO:0000313" key="2">
    <source>
        <dbReference type="Proteomes" id="UP000692954"/>
    </source>
</evidence>
<sequence>MVVQILQIKINEDDHQYRKYDVYFSPDEFCSQENSIRLLDFKGGKQIVTLDKKYQDYTVQFKTLQMRNNHHVECISSNILILLFFLAHHCQYFKHKSSNSFKKIFESLWNRFQPIFQILRKLILNKIKLLQK</sequence>
<dbReference type="Proteomes" id="UP000692954">
    <property type="component" value="Unassembled WGS sequence"/>
</dbReference>
<protein>
    <submittedName>
        <fullName evidence="1">Uncharacterized protein</fullName>
    </submittedName>
</protein>
<dbReference type="AlphaFoldDB" id="A0A8S1RS04"/>
<proteinExistence type="predicted"/>